<feature type="domain" description="Nucleotide-diphospho-sugar transferase" evidence="1">
    <location>
        <begin position="136"/>
        <end position="318"/>
    </location>
</feature>
<dbReference type="InterPro" id="IPR052636">
    <property type="entry name" value="UDP-D-xylose:L-fucose_XylT"/>
</dbReference>
<dbReference type="GO" id="GO:0016757">
    <property type="term" value="F:glycosyltransferase activity"/>
    <property type="evidence" value="ECO:0007669"/>
    <property type="project" value="TreeGrafter"/>
</dbReference>
<dbReference type="Pfam" id="PF03407">
    <property type="entry name" value="Nucleotid_trans"/>
    <property type="match status" value="1"/>
</dbReference>
<accession>A0AAN0JY27</accession>
<proteinExistence type="predicted"/>
<evidence type="ECO:0000313" key="3">
    <source>
        <dbReference type="Proteomes" id="UP000007879"/>
    </source>
</evidence>
<dbReference type="RefSeq" id="XP_019862103.1">
    <property type="nucleotide sequence ID" value="XM_020006544.1"/>
</dbReference>
<organism evidence="2 3">
    <name type="scientific">Amphimedon queenslandica</name>
    <name type="common">Sponge</name>
    <dbReference type="NCBI Taxonomy" id="400682"/>
    <lineage>
        <taxon>Eukaryota</taxon>
        <taxon>Metazoa</taxon>
        <taxon>Porifera</taxon>
        <taxon>Demospongiae</taxon>
        <taxon>Heteroscleromorpha</taxon>
        <taxon>Haplosclerida</taxon>
        <taxon>Niphatidae</taxon>
        <taxon>Amphimedon</taxon>
    </lineage>
</organism>
<sequence>MLKIISMSSLRPIWCLWFLLICLSGFVISICFHKWFPVIYHQPYLNRSYQIVKSKQDPHHLLANINSSLTFLHSKKLFISSSRFKKSHWMQKLMHHLQQHNSNQVILITADHLYEDILFNWLAAAHLKAHITTHDVLILSLDDILCQTLLGYDIETVCVRKHEVIDSSAGMHTSLSHVWIIRCMITRLLNYWGYDVLMFDLDAVLLKDPRPLFEQFRQSDIIGSQGKYPFELSREWGGVTLCMGAVMFRSTHQTAIFWENSKLLHSNAQDDQVRVNELLHQSAIKWFVAKDCHGFSHCTVTGLTKEGLNVTLLSQDIICRQSCKKDHGYYIWHGRASRSNPSKMSKAREGGAWFLRKDWKKILHSTSVTGNDLIVKMSNE</sequence>
<dbReference type="AlphaFoldDB" id="A0AAN0JY27"/>
<keyword evidence="3" id="KW-1185">Reference proteome</keyword>
<reference evidence="2" key="2">
    <citation type="submission" date="2024-06" db="UniProtKB">
        <authorList>
            <consortium name="EnsemblMetazoa"/>
        </authorList>
    </citation>
    <scope>IDENTIFICATION</scope>
</reference>
<evidence type="ECO:0000259" key="1">
    <source>
        <dbReference type="Pfam" id="PF03407"/>
    </source>
</evidence>
<dbReference type="InterPro" id="IPR005069">
    <property type="entry name" value="Nucl-diP-sugar_transferase"/>
</dbReference>
<dbReference type="EnsemblMetazoa" id="XM_020006544.1">
    <property type="protein sequence ID" value="XP_019862103.1"/>
    <property type="gene ID" value="LOC109590646"/>
</dbReference>
<dbReference type="KEGG" id="aqu:109590646"/>
<name>A0AAN0JY27_AMPQE</name>
<protein>
    <recommendedName>
        <fullName evidence="1">Nucleotide-diphospho-sugar transferase domain-containing protein</fullName>
    </recommendedName>
</protein>
<dbReference type="Proteomes" id="UP000007879">
    <property type="component" value="Unassembled WGS sequence"/>
</dbReference>
<dbReference type="PANTHER" id="PTHR47032">
    <property type="entry name" value="UDP-D-XYLOSE:L-FUCOSE ALPHA-1,3-D-XYLOSYLTRANSFERASE-RELATED"/>
    <property type="match status" value="1"/>
</dbReference>
<reference evidence="3" key="1">
    <citation type="journal article" date="2010" name="Nature">
        <title>The Amphimedon queenslandica genome and the evolution of animal complexity.</title>
        <authorList>
            <person name="Srivastava M."/>
            <person name="Simakov O."/>
            <person name="Chapman J."/>
            <person name="Fahey B."/>
            <person name="Gauthier M.E."/>
            <person name="Mitros T."/>
            <person name="Richards G.S."/>
            <person name="Conaco C."/>
            <person name="Dacre M."/>
            <person name="Hellsten U."/>
            <person name="Larroux C."/>
            <person name="Putnam N.H."/>
            <person name="Stanke M."/>
            <person name="Adamska M."/>
            <person name="Darling A."/>
            <person name="Degnan S.M."/>
            <person name="Oakley T.H."/>
            <person name="Plachetzki D.C."/>
            <person name="Zhai Y."/>
            <person name="Adamski M."/>
            <person name="Calcino A."/>
            <person name="Cummins S.F."/>
            <person name="Goodstein D.M."/>
            <person name="Harris C."/>
            <person name="Jackson D.J."/>
            <person name="Leys S.P."/>
            <person name="Shu S."/>
            <person name="Woodcroft B.J."/>
            <person name="Vervoort M."/>
            <person name="Kosik K.S."/>
            <person name="Manning G."/>
            <person name="Degnan B.M."/>
            <person name="Rokhsar D.S."/>
        </authorList>
    </citation>
    <scope>NUCLEOTIDE SEQUENCE [LARGE SCALE GENOMIC DNA]</scope>
</reference>
<evidence type="ECO:0000313" key="2">
    <source>
        <dbReference type="EnsemblMetazoa" id="XP_019862103.1"/>
    </source>
</evidence>
<dbReference type="PANTHER" id="PTHR47032:SF1">
    <property type="entry name" value="UDP-D-XYLOSE:L-FUCOSE ALPHA-1,3-D-XYLOSYLTRANSFERASE-RELATED"/>
    <property type="match status" value="1"/>
</dbReference>
<dbReference type="GO" id="GO:0005794">
    <property type="term" value="C:Golgi apparatus"/>
    <property type="evidence" value="ECO:0007669"/>
    <property type="project" value="TreeGrafter"/>
</dbReference>
<dbReference type="GeneID" id="109590646"/>